<accession>A0ABR8RBA7</accession>
<proteinExistence type="predicted"/>
<dbReference type="EMBL" id="JACSQO010000007">
    <property type="protein sequence ID" value="MBD7945091.1"/>
    <property type="molecule type" value="Genomic_DNA"/>
</dbReference>
<comment type="caution">
    <text evidence="1">The sequence shown here is derived from an EMBL/GenBank/DDBJ whole genome shotgun (WGS) entry which is preliminary data.</text>
</comment>
<gene>
    <name evidence="1" type="ORF">H9650_13275</name>
</gene>
<evidence type="ECO:0000313" key="2">
    <source>
        <dbReference type="Proteomes" id="UP000640786"/>
    </source>
</evidence>
<reference evidence="1 2" key="1">
    <citation type="submission" date="2020-08" db="EMBL/GenBank/DDBJ databases">
        <title>A Genomic Blueprint of the Chicken Gut Microbiome.</title>
        <authorList>
            <person name="Gilroy R."/>
            <person name="Ravi A."/>
            <person name="Getino M."/>
            <person name="Pursley I."/>
            <person name="Horton D.L."/>
            <person name="Alikhan N.-F."/>
            <person name="Baker D."/>
            <person name="Gharbi K."/>
            <person name="Hall N."/>
            <person name="Watson M."/>
            <person name="Adriaenssens E.M."/>
            <person name="Foster-Nyarko E."/>
            <person name="Jarju S."/>
            <person name="Secka A."/>
            <person name="Antonio M."/>
            <person name="Oren A."/>
            <person name="Chaudhuri R."/>
            <person name="La Ragione R.M."/>
            <person name="Hildebrand F."/>
            <person name="Pallen M.J."/>
        </authorList>
    </citation>
    <scope>NUCLEOTIDE SEQUENCE [LARGE SCALE GENOMIC DNA]</scope>
    <source>
        <strain evidence="1 2">Sa2BUA9</strain>
    </source>
</reference>
<evidence type="ECO:0000313" key="1">
    <source>
        <dbReference type="EMBL" id="MBD7945091.1"/>
    </source>
</evidence>
<name>A0ABR8RBA7_9BACI</name>
<organism evidence="1 2">
    <name type="scientific">Psychrobacillus faecigallinarum</name>
    <dbReference type="NCBI Taxonomy" id="2762235"/>
    <lineage>
        <taxon>Bacteria</taxon>
        <taxon>Bacillati</taxon>
        <taxon>Bacillota</taxon>
        <taxon>Bacilli</taxon>
        <taxon>Bacillales</taxon>
        <taxon>Bacillaceae</taxon>
        <taxon>Psychrobacillus</taxon>
    </lineage>
</organism>
<keyword evidence="2" id="KW-1185">Reference proteome</keyword>
<sequence>MEILLNRIHEGIEYLTSQGKQINLIKMNPDIFDSLTQDELPNVKICNDATTVFGVSMEADENVEKYEFIISRPLN</sequence>
<dbReference type="RefSeq" id="WP_191697406.1">
    <property type="nucleotide sequence ID" value="NZ_JACSQO010000007.1"/>
</dbReference>
<dbReference type="Proteomes" id="UP000640786">
    <property type="component" value="Unassembled WGS sequence"/>
</dbReference>
<protein>
    <submittedName>
        <fullName evidence="1">Lactate dehydrogenase</fullName>
    </submittedName>
</protein>